<dbReference type="RefSeq" id="WP_096457383.1">
    <property type="nucleotide sequence ID" value="NZ_AP014936.1"/>
</dbReference>
<dbReference type="Gene3D" id="2.40.160.20">
    <property type="match status" value="1"/>
</dbReference>
<reference evidence="4 5" key="1">
    <citation type="submission" date="2015-08" db="EMBL/GenBank/DDBJ databases">
        <title>Complete genome sequence of Sulfurifustis variabilis.</title>
        <authorList>
            <person name="Miura A."/>
            <person name="Kojima H."/>
            <person name="Fukui M."/>
        </authorList>
    </citation>
    <scope>NUCLEOTIDE SEQUENCE [LARGE SCALE GENOMIC DNA]</scope>
    <source>
        <strain evidence="5">skN76</strain>
    </source>
</reference>
<keyword evidence="2" id="KW-0626">Porin</keyword>
<evidence type="ECO:0000256" key="1">
    <source>
        <dbReference type="ARBA" id="ARBA00005710"/>
    </source>
</evidence>
<dbReference type="GO" id="GO:0046930">
    <property type="term" value="C:pore complex"/>
    <property type="evidence" value="ECO:0007669"/>
    <property type="project" value="UniProtKB-KW"/>
</dbReference>
<dbReference type="AlphaFoldDB" id="A0A1B4V0D5"/>
<dbReference type="SUPFAM" id="SSF56925">
    <property type="entry name" value="OMPA-like"/>
    <property type="match status" value="1"/>
</dbReference>
<dbReference type="Proteomes" id="UP000218899">
    <property type="component" value="Chromosome"/>
</dbReference>
<evidence type="ECO:0000313" key="5">
    <source>
        <dbReference type="Proteomes" id="UP000218899"/>
    </source>
</evidence>
<evidence type="ECO:0000259" key="3">
    <source>
        <dbReference type="Pfam" id="PF01389"/>
    </source>
</evidence>
<keyword evidence="2" id="KW-0812">Transmembrane</keyword>
<organism evidence="4 5">
    <name type="scientific">Sulfurifustis variabilis</name>
    <dbReference type="NCBI Taxonomy" id="1675686"/>
    <lineage>
        <taxon>Bacteria</taxon>
        <taxon>Pseudomonadati</taxon>
        <taxon>Pseudomonadota</taxon>
        <taxon>Gammaproteobacteria</taxon>
        <taxon>Acidiferrobacterales</taxon>
        <taxon>Acidiferrobacteraceae</taxon>
        <taxon>Sulfurifustis</taxon>
    </lineage>
</organism>
<gene>
    <name evidence="4" type="ORF">SVA_0151</name>
</gene>
<keyword evidence="2" id="KW-0406">Ion transport</keyword>
<comment type="similarity">
    <text evidence="1">Belongs to the outer membrane OOP (TC 1.B.6) superfamily. OmpA family.</text>
</comment>
<evidence type="ECO:0000256" key="2">
    <source>
        <dbReference type="ARBA" id="ARBA00023114"/>
    </source>
</evidence>
<evidence type="ECO:0000313" key="4">
    <source>
        <dbReference type="EMBL" id="BAU46733.1"/>
    </source>
</evidence>
<proteinExistence type="inferred from homology"/>
<sequence length="209" mass="22273">MHDNKGFASVLSRIFVVIAVAIVATTTVAAAESPDWYAGLGFGQTKAQDIVCDLDITCSADDTDTGWKVFGGYRFSPNAAIEFGYVDLGEVTFEGEDSFLGVTKLSIEAQGFNAALTGFLPVGGSTSLMGKIGLFRWDVDARASASFFGSGSESETGIDLMFGFGVSVDVTRNAAVRLEWERFGNVGDENVTGESDVDLLSASFAYRFR</sequence>
<protein>
    <submittedName>
        <fullName evidence="4">Outer membrane protein A</fullName>
    </submittedName>
</protein>
<feature type="domain" description="Outer membrane protein OmpA-like transmembrane" evidence="3">
    <location>
        <begin position="34"/>
        <end position="208"/>
    </location>
</feature>
<dbReference type="GO" id="GO:0009279">
    <property type="term" value="C:cell outer membrane"/>
    <property type="evidence" value="ECO:0007669"/>
    <property type="project" value="InterPro"/>
</dbReference>
<dbReference type="InterPro" id="IPR000498">
    <property type="entry name" value="OmpA-like_TM_dom"/>
</dbReference>
<dbReference type="EMBL" id="AP014936">
    <property type="protein sequence ID" value="BAU46733.1"/>
    <property type="molecule type" value="Genomic_DNA"/>
</dbReference>
<dbReference type="Pfam" id="PF01389">
    <property type="entry name" value="OmpA_membrane"/>
    <property type="match status" value="1"/>
</dbReference>
<dbReference type="OrthoDB" id="5786186at2"/>
<keyword evidence="5" id="KW-1185">Reference proteome</keyword>
<dbReference type="GO" id="GO:0015288">
    <property type="term" value="F:porin activity"/>
    <property type="evidence" value="ECO:0007669"/>
    <property type="project" value="UniProtKB-KW"/>
</dbReference>
<dbReference type="InterPro" id="IPR011250">
    <property type="entry name" value="OMP/PagP_B-barrel"/>
</dbReference>
<keyword evidence="2" id="KW-0813">Transport</keyword>
<accession>A0A1B4V0D5</accession>
<dbReference type="KEGG" id="sva:SVA_0151"/>
<name>A0A1B4V0D5_9GAMM</name>